<dbReference type="AlphaFoldDB" id="A0A383U3F2"/>
<dbReference type="EMBL" id="UNSC01000007">
    <property type="protein sequence ID" value="SZD74008.1"/>
    <property type="molecule type" value="Genomic_DNA"/>
</dbReference>
<dbReference type="SUPFAM" id="SSF48013">
    <property type="entry name" value="NusB-like"/>
    <property type="match status" value="1"/>
</dbReference>
<dbReference type="InterPro" id="IPR035926">
    <property type="entry name" value="NusB-like_sf"/>
</dbReference>
<sequence>MLGRRQLRAKAMQTLYAYYRGNNNPRANEKNMMNGIYEIQDLYHLMLDLLLAVKYEAEASIQKGLEKNLPSAEEANPNYRFVNNPIFKVLESNPELNEFREKHGELSWAIESSYPSKIFKALKNSEEYKKYQSAENVSFNQHRRFIIRLYKDFIAPSEEIYSYIEDKKINWAEDLAIANTMVLNTIQSFIAKSDENTKLLKLLLDESHLEFTKELVRESIAHEVELNEIIKNNASNWEIDRIALIDKILMQMALAEFLYFPNIPPKVTINEYIEIAKDFSTENSAIFINGILDKSLKDLTEKDKVRKSARGLM</sequence>
<evidence type="ECO:0000256" key="1">
    <source>
        <dbReference type="ARBA" id="ARBA00005952"/>
    </source>
</evidence>
<evidence type="ECO:0000256" key="5">
    <source>
        <dbReference type="ARBA" id="ARBA00023163"/>
    </source>
</evidence>
<evidence type="ECO:0000313" key="9">
    <source>
        <dbReference type="Proteomes" id="UP000262142"/>
    </source>
</evidence>
<organism evidence="8 9">
    <name type="scientific">Candidatus Ornithobacterium hominis</name>
    <dbReference type="NCBI Taxonomy" id="2497989"/>
    <lineage>
        <taxon>Bacteria</taxon>
        <taxon>Pseudomonadati</taxon>
        <taxon>Bacteroidota</taxon>
        <taxon>Flavobacteriia</taxon>
        <taxon>Flavobacteriales</taxon>
        <taxon>Weeksellaceae</taxon>
        <taxon>Ornithobacterium</taxon>
    </lineage>
</organism>
<dbReference type="GO" id="GO:0003723">
    <property type="term" value="F:RNA binding"/>
    <property type="evidence" value="ECO:0007669"/>
    <property type="project" value="UniProtKB-UniRule"/>
</dbReference>
<dbReference type="Pfam" id="PF01029">
    <property type="entry name" value="NusB"/>
    <property type="match status" value="1"/>
</dbReference>
<gene>
    <name evidence="6 8" type="primary">nusB</name>
    <name evidence="8" type="ORF">SAMEA104719789_01463</name>
</gene>
<keyword evidence="4 6" id="KW-0805">Transcription regulation</keyword>
<protein>
    <recommendedName>
        <fullName evidence="6">Transcription antitermination protein NusB</fullName>
    </recommendedName>
    <alternativeName>
        <fullName evidence="6">Antitermination factor NusB</fullName>
    </alternativeName>
</protein>
<dbReference type="OrthoDB" id="9787568at2"/>
<dbReference type="PANTHER" id="PTHR11078:SF3">
    <property type="entry name" value="ANTITERMINATION NUSB DOMAIN-CONTAINING PROTEIN"/>
    <property type="match status" value="1"/>
</dbReference>
<comment type="function">
    <text evidence="6">Involved in transcription antitermination. Required for transcription of ribosomal RNA (rRNA) genes. Binds specifically to the boxA antiterminator sequence of the ribosomal RNA (rrn) operons.</text>
</comment>
<keyword evidence="3 6" id="KW-0694">RNA-binding</keyword>
<dbReference type="Proteomes" id="UP000262142">
    <property type="component" value="Unassembled WGS sequence"/>
</dbReference>
<dbReference type="HAMAP" id="MF_00073">
    <property type="entry name" value="NusB"/>
    <property type="match status" value="1"/>
</dbReference>
<reference evidence="8 9" key="1">
    <citation type="submission" date="2018-09" db="EMBL/GenBank/DDBJ databases">
        <authorList>
            <consortium name="Pathogen Informatics"/>
        </authorList>
    </citation>
    <scope>NUCLEOTIDE SEQUENCE [LARGE SCALE GENOMIC DNA]</scope>
    <source>
        <strain evidence="8 9">OH-22767</strain>
    </source>
</reference>
<keyword evidence="9" id="KW-1185">Reference proteome</keyword>
<accession>A0A383U3F2</accession>
<dbReference type="PANTHER" id="PTHR11078">
    <property type="entry name" value="N UTILIZATION SUBSTANCE PROTEIN B-RELATED"/>
    <property type="match status" value="1"/>
</dbReference>
<evidence type="ECO:0000256" key="3">
    <source>
        <dbReference type="ARBA" id="ARBA00022884"/>
    </source>
</evidence>
<evidence type="ECO:0000256" key="2">
    <source>
        <dbReference type="ARBA" id="ARBA00022814"/>
    </source>
</evidence>
<evidence type="ECO:0000256" key="6">
    <source>
        <dbReference type="HAMAP-Rule" id="MF_00073"/>
    </source>
</evidence>
<proteinExistence type="inferred from homology"/>
<keyword evidence="2 6" id="KW-0889">Transcription antitermination</keyword>
<evidence type="ECO:0000313" key="8">
    <source>
        <dbReference type="EMBL" id="SZD74008.1"/>
    </source>
</evidence>
<dbReference type="NCBIfam" id="TIGR01951">
    <property type="entry name" value="nusB"/>
    <property type="match status" value="1"/>
</dbReference>
<dbReference type="Gene3D" id="1.10.940.10">
    <property type="entry name" value="NusB-like"/>
    <property type="match status" value="1"/>
</dbReference>
<keyword evidence="5 6" id="KW-0804">Transcription</keyword>
<feature type="domain" description="NusB/RsmB/TIM44" evidence="7">
    <location>
        <begin position="185"/>
        <end position="296"/>
    </location>
</feature>
<evidence type="ECO:0000256" key="4">
    <source>
        <dbReference type="ARBA" id="ARBA00023015"/>
    </source>
</evidence>
<evidence type="ECO:0000259" key="7">
    <source>
        <dbReference type="Pfam" id="PF01029"/>
    </source>
</evidence>
<dbReference type="InterPro" id="IPR006027">
    <property type="entry name" value="NusB_RsmB_TIM44"/>
</dbReference>
<dbReference type="RefSeq" id="WP_119059666.1">
    <property type="nucleotide sequence ID" value="NZ_UNSC01000007.1"/>
</dbReference>
<dbReference type="GO" id="GO:0031564">
    <property type="term" value="P:transcription antitermination"/>
    <property type="evidence" value="ECO:0007669"/>
    <property type="project" value="UniProtKB-KW"/>
</dbReference>
<comment type="similarity">
    <text evidence="1 6">Belongs to the NusB family.</text>
</comment>
<dbReference type="GO" id="GO:0005829">
    <property type="term" value="C:cytosol"/>
    <property type="evidence" value="ECO:0007669"/>
    <property type="project" value="TreeGrafter"/>
</dbReference>
<dbReference type="InterPro" id="IPR011605">
    <property type="entry name" value="NusB_fam"/>
</dbReference>
<dbReference type="GO" id="GO:0006353">
    <property type="term" value="P:DNA-templated transcription termination"/>
    <property type="evidence" value="ECO:0007669"/>
    <property type="project" value="UniProtKB-UniRule"/>
</dbReference>
<name>A0A383U3F2_9FLAO</name>